<protein>
    <submittedName>
        <fullName evidence="6">Probable F420-dependent oxidoreductase, MSMEG_2516 family</fullName>
    </submittedName>
</protein>
<dbReference type="AlphaFoldDB" id="A0A1M7QD03"/>
<evidence type="ECO:0000313" key="6">
    <source>
        <dbReference type="EMBL" id="SHN28712.1"/>
    </source>
</evidence>
<evidence type="ECO:0000256" key="4">
    <source>
        <dbReference type="ARBA" id="ARBA00023033"/>
    </source>
</evidence>
<name>A0A1M7QD03_9ACTN</name>
<dbReference type="STRING" id="134849.SAMN05443668_104489"/>
<reference evidence="6 7" key="1">
    <citation type="submission" date="2016-11" db="EMBL/GenBank/DDBJ databases">
        <authorList>
            <person name="Jaros S."/>
            <person name="Januszkiewicz K."/>
            <person name="Wedrychowicz H."/>
        </authorList>
    </citation>
    <scope>NUCLEOTIDE SEQUENCE [LARGE SCALE GENOMIC DNA]</scope>
    <source>
        <strain evidence="6 7">DSM 46144</strain>
    </source>
</reference>
<dbReference type="OrthoDB" id="5241778at2"/>
<sequence>MTDRKFRFGLVAAPNLSGDAWVALARRSEALGYDTLLVPDTPDLGSPLPAAALAAGATTTLRVGTFVLVAPVRQPTSIARDATTLDRLTGGRFELGLGTGRPGADELAAILGTELPPPAERVDRVADVVRAVREQGDATRILIAGTGTRILTLAGQVADTVSFALPPSENDAALERVVTLVRDAAGDRFDQVELATNLVIVGEREVPGVSAWLGGTPAELAAAGSIAVLLGSPAEMADRLARRRDALGVSYVTLNATSIDDFAPVVERLAGT</sequence>
<evidence type="ECO:0000256" key="2">
    <source>
        <dbReference type="ARBA" id="ARBA00022643"/>
    </source>
</evidence>
<dbReference type="Proteomes" id="UP000184440">
    <property type="component" value="Unassembled WGS sequence"/>
</dbReference>
<dbReference type="InterPro" id="IPR011251">
    <property type="entry name" value="Luciferase-like_dom"/>
</dbReference>
<evidence type="ECO:0000313" key="7">
    <source>
        <dbReference type="Proteomes" id="UP000184440"/>
    </source>
</evidence>
<organism evidence="6 7">
    <name type="scientific">Cryptosporangium aurantiacum</name>
    <dbReference type="NCBI Taxonomy" id="134849"/>
    <lineage>
        <taxon>Bacteria</taxon>
        <taxon>Bacillati</taxon>
        <taxon>Actinomycetota</taxon>
        <taxon>Actinomycetes</taxon>
        <taxon>Cryptosporangiales</taxon>
        <taxon>Cryptosporangiaceae</taxon>
        <taxon>Cryptosporangium</taxon>
    </lineage>
</organism>
<evidence type="ECO:0000256" key="1">
    <source>
        <dbReference type="ARBA" id="ARBA00022630"/>
    </source>
</evidence>
<dbReference type="RefSeq" id="WP_073258152.1">
    <property type="nucleotide sequence ID" value="NZ_FRCS01000004.1"/>
</dbReference>
<dbReference type="Pfam" id="PF00296">
    <property type="entry name" value="Bac_luciferase"/>
    <property type="match status" value="1"/>
</dbReference>
<proteinExistence type="predicted"/>
<dbReference type="SUPFAM" id="SSF51679">
    <property type="entry name" value="Bacterial luciferase-like"/>
    <property type="match status" value="1"/>
</dbReference>
<dbReference type="InterPro" id="IPR051260">
    <property type="entry name" value="Diverse_substr_monoxygenases"/>
</dbReference>
<evidence type="ECO:0000259" key="5">
    <source>
        <dbReference type="Pfam" id="PF00296"/>
    </source>
</evidence>
<dbReference type="GO" id="GO:0004497">
    <property type="term" value="F:monooxygenase activity"/>
    <property type="evidence" value="ECO:0007669"/>
    <property type="project" value="UniProtKB-KW"/>
</dbReference>
<dbReference type="Gene3D" id="3.20.20.30">
    <property type="entry name" value="Luciferase-like domain"/>
    <property type="match status" value="2"/>
</dbReference>
<keyword evidence="1" id="KW-0285">Flavoprotein</keyword>
<keyword evidence="7" id="KW-1185">Reference proteome</keyword>
<keyword evidence="2" id="KW-0288">FMN</keyword>
<dbReference type="PANTHER" id="PTHR30011:SF16">
    <property type="entry name" value="C2H2 FINGER DOMAIN TRANSCRIPTION FACTOR (EUROFUNG)-RELATED"/>
    <property type="match status" value="1"/>
</dbReference>
<dbReference type="InterPro" id="IPR036661">
    <property type="entry name" value="Luciferase-like_sf"/>
</dbReference>
<dbReference type="EMBL" id="FRCS01000004">
    <property type="protein sequence ID" value="SHN28712.1"/>
    <property type="molecule type" value="Genomic_DNA"/>
</dbReference>
<dbReference type="GO" id="GO:0016705">
    <property type="term" value="F:oxidoreductase activity, acting on paired donors, with incorporation or reduction of molecular oxygen"/>
    <property type="evidence" value="ECO:0007669"/>
    <property type="project" value="InterPro"/>
</dbReference>
<gene>
    <name evidence="6" type="ORF">SAMN05443668_104489</name>
</gene>
<accession>A0A1M7QD03</accession>
<evidence type="ECO:0000256" key="3">
    <source>
        <dbReference type="ARBA" id="ARBA00023002"/>
    </source>
</evidence>
<dbReference type="PANTHER" id="PTHR30011">
    <property type="entry name" value="ALKANESULFONATE MONOOXYGENASE-RELATED"/>
    <property type="match status" value="1"/>
</dbReference>
<keyword evidence="4" id="KW-0503">Monooxygenase</keyword>
<feature type="domain" description="Luciferase-like" evidence="5">
    <location>
        <begin position="19"/>
        <end position="134"/>
    </location>
</feature>
<keyword evidence="3" id="KW-0560">Oxidoreductase</keyword>